<keyword evidence="2" id="KW-1185">Reference proteome</keyword>
<dbReference type="Proteomes" id="UP001234989">
    <property type="component" value="Chromosome 8"/>
</dbReference>
<evidence type="ECO:0000313" key="2">
    <source>
        <dbReference type="Proteomes" id="UP001234989"/>
    </source>
</evidence>
<protein>
    <submittedName>
        <fullName evidence="1">Uncharacterized protein</fullName>
    </submittedName>
</protein>
<organism evidence="1 2">
    <name type="scientific">Solanum verrucosum</name>
    <dbReference type="NCBI Taxonomy" id="315347"/>
    <lineage>
        <taxon>Eukaryota</taxon>
        <taxon>Viridiplantae</taxon>
        <taxon>Streptophyta</taxon>
        <taxon>Embryophyta</taxon>
        <taxon>Tracheophyta</taxon>
        <taxon>Spermatophyta</taxon>
        <taxon>Magnoliopsida</taxon>
        <taxon>eudicotyledons</taxon>
        <taxon>Gunneridae</taxon>
        <taxon>Pentapetalae</taxon>
        <taxon>asterids</taxon>
        <taxon>lamiids</taxon>
        <taxon>Solanales</taxon>
        <taxon>Solanaceae</taxon>
        <taxon>Solanoideae</taxon>
        <taxon>Solaneae</taxon>
        <taxon>Solanum</taxon>
    </lineage>
</organism>
<gene>
    <name evidence="1" type="ORF">MTR67_035551</name>
</gene>
<evidence type="ECO:0000313" key="1">
    <source>
        <dbReference type="EMBL" id="WMV42166.1"/>
    </source>
</evidence>
<accession>A0AAF0ZJZ6</accession>
<dbReference type="AlphaFoldDB" id="A0AAF0ZJZ6"/>
<reference evidence="1" key="1">
    <citation type="submission" date="2023-08" db="EMBL/GenBank/DDBJ databases">
        <title>A de novo genome assembly of Solanum verrucosum Schlechtendal, a Mexican diploid species geographically isolated from the other diploid A-genome species in potato relatives.</title>
        <authorList>
            <person name="Hosaka K."/>
        </authorList>
    </citation>
    <scope>NUCLEOTIDE SEQUENCE</scope>
    <source>
        <tissue evidence="1">Young leaves</tissue>
    </source>
</reference>
<proteinExistence type="predicted"/>
<name>A0AAF0ZJZ6_SOLVR</name>
<dbReference type="EMBL" id="CP133619">
    <property type="protein sequence ID" value="WMV42166.1"/>
    <property type="molecule type" value="Genomic_DNA"/>
</dbReference>
<sequence>MSHGVRVSYFSQDEGSLGDQQWFSSADHVQGIGSGRDREIGYTNFGHVFTHLLNNITLPDK</sequence>